<keyword evidence="1" id="KW-0812">Transmembrane</keyword>
<evidence type="ECO:0000256" key="1">
    <source>
        <dbReference type="SAM" id="Phobius"/>
    </source>
</evidence>
<proteinExistence type="predicted"/>
<sequence length="175" mass="18714">MVMVIVVGLLIDNVGLRIVKLGSVVLYFIGTMMFAFVSKEVSWLIFPAGCCTCVGGMGMMVCNFSISLLFDATSVLVLAFIDGSYDSSSSMLAIVSQTNDAGLSFRTSFLILSVVGTSMGLFSGLFVLTAKMPSMVDIKKNAKTVVAETNDDDEEEVKSMVSEVLSSKYLHPITG</sequence>
<dbReference type="AlphaFoldDB" id="A0A3P7NAB2"/>
<evidence type="ECO:0008006" key="4">
    <source>
        <dbReference type="Google" id="ProtNLM"/>
    </source>
</evidence>
<name>A0A3P7NAB2_DIBLA</name>
<gene>
    <name evidence="2" type="ORF">DILT_LOCUS17190</name>
</gene>
<dbReference type="InterPro" id="IPR027197">
    <property type="entry name" value="SLC43A3"/>
</dbReference>
<dbReference type="SUPFAM" id="SSF103473">
    <property type="entry name" value="MFS general substrate transporter"/>
    <property type="match status" value="1"/>
</dbReference>
<organism evidence="2 3">
    <name type="scientific">Dibothriocephalus latus</name>
    <name type="common">Fish tapeworm</name>
    <name type="synonym">Diphyllobothrium latum</name>
    <dbReference type="NCBI Taxonomy" id="60516"/>
    <lineage>
        <taxon>Eukaryota</taxon>
        <taxon>Metazoa</taxon>
        <taxon>Spiralia</taxon>
        <taxon>Lophotrochozoa</taxon>
        <taxon>Platyhelminthes</taxon>
        <taxon>Cestoda</taxon>
        <taxon>Eucestoda</taxon>
        <taxon>Diphyllobothriidea</taxon>
        <taxon>Diphyllobothriidae</taxon>
        <taxon>Dibothriocephalus</taxon>
    </lineage>
</organism>
<evidence type="ECO:0000313" key="3">
    <source>
        <dbReference type="Proteomes" id="UP000281553"/>
    </source>
</evidence>
<dbReference type="OrthoDB" id="330047at2759"/>
<reference evidence="2 3" key="1">
    <citation type="submission" date="2018-11" db="EMBL/GenBank/DDBJ databases">
        <authorList>
            <consortium name="Pathogen Informatics"/>
        </authorList>
    </citation>
    <scope>NUCLEOTIDE SEQUENCE [LARGE SCALE GENOMIC DNA]</scope>
</reference>
<dbReference type="Proteomes" id="UP000281553">
    <property type="component" value="Unassembled WGS sequence"/>
</dbReference>
<keyword evidence="1" id="KW-0472">Membrane</keyword>
<dbReference type="EMBL" id="UYRU01089969">
    <property type="protein sequence ID" value="VDN36990.1"/>
    <property type="molecule type" value="Genomic_DNA"/>
</dbReference>
<feature type="transmembrane region" description="Helical" evidence="1">
    <location>
        <begin position="18"/>
        <end position="37"/>
    </location>
</feature>
<feature type="transmembrane region" description="Helical" evidence="1">
    <location>
        <begin position="44"/>
        <end position="70"/>
    </location>
</feature>
<dbReference type="InterPro" id="IPR036259">
    <property type="entry name" value="MFS_trans_sf"/>
</dbReference>
<keyword evidence="1" id="KW-1133">Transmembrane helix</keyword>
<dbReference type="PANTHER" id="PTHR20765:SF1">
    <property type="entry name" value="EQUILIBRATIVE NUCLEOBASE TRANSPORTER 1"/>
    <property type="match status" value="1"/>
</dbReference>
<accession>A0A3P7NAB2</accession>
<keyword evidence="3" id="KW-1185">Reference proteome</keyword>
<dbReference type="PANTHER" id="PTHR20765">
    <property type="entry name" value="SOLUTE CARRIER FAMILY 43 MEMBER 3-RELATED"/>
    <property type="match status" value="1"/>
</dbReference>
<evidence type="ECO:0000313" key="2">
    <source>
        <dbReference type="EMBL" id="VDN36990.1"/>
    </source>
</evidence>
<dbReference type="Gene3D" id="1.20.1250.20">
    <property type="entry name" value="MFS general substrate transporter like domains"/>
    <property type="match status" value="1"/>
</dbReference>
<protein>
    <recommendedName>
        <fullName evidence="4">Major facilitator superfamily (MFS) profile domain-containing protein</fullName>
    </recommendedName>
</protein>
<feature type="transmembrane region" description="Helical" evidence="1">
    <location>
        <begin position="109"/>
        <end position="130"/>
    </location>
</feature>